<feature type="domain" description="Glycosyltransferase 2-like" evidence="3">
    <location>
        <begin position="663"/>
        <end position="870"/>
    </location>
</feature>
<reference evidence="6" key="1">
    <citation type="journal article" date="2023" name="Mol. Phylogenet. Evol.">
        <title>Genome-scale phylogeny and comparative genomics of the fungal order Sordariales.</title>
        <authorList>
            <person name="Hensen N."/>
            <person name="Bonometti L."/>
            <person name="Westerberg I."/>
            <person name="Brannstrom I.O."/>
            <person name="Guillou S."/>
            <person name="Cros-Aarteil S."/>
            <person name="Calhoun S."/>
            <person name="Haridas S."/>
            <person name="Kuo A."/>
            <person name="Mondo S."/>
            <person name="Pangilinan J."/>
            <person name="Riley R."/>
            <person name="LaButti K."/>
            <person name="Andreopoulos B."/>
            <person name="Lipzen A."/>
            <person name="Chen C."/>
            <person name="Yan M."/>
            <person name="Daum C."/>
            <person name="Ng V."/>
            <person name="Clum A."/>
            <person name="Steindorff A."/>
            <person name="Ohm R.A."/>
            <person name="Martin F."/>
            <person name="Silar P."/>
            <person name="Natvig D.O."/>
            <person name="Lalanne C."/>
            <person name="Gautier V."/>
            <person name="Ament-Velasquez S.L."/>
            <person name="Kruys A."/>
            <person name="Hutchinson M.I."/>
            <person name="Powell A.J."/>
            <person name="Barry K."/>
            <person name="Miller A.N."/>
            <person name="Grigoriev I.V."/>
            <person name="Debuchy R."/>
            <person name="Gladieux P."/>
            <person name="Hiltunen Thoren M."/>
            <person name="Johannesson H."/>
        </authorList>
    </citation>
    <scope>NUCLEOTIDE SEQUENCE [LARGE SCALE GENOMIC DNA]</scope>
    <source>
        <strain evidence="6">CBS 340.73</strain>
    </source>
</reference>
<feature type="compositionally biased region" description="Low complexity" evidence="1">
    <location>
        <begin position="86"/>
        <end position="125"/>
    </location>
</feature>
<dbReference type="InterPro" id="IPR029044">
    <property type="entry name" value="Nucleotide-diphossugar_trans"/>
</dbReference>
<dbReference type="InterPro" id="IPR057688">
    <property type="entry name" value="DUF7928"/>
</dbReference>
<comment type="caution">
    <text evidence="5">The sequence shown here is derived from an EMBL/GenBank/DDBJ whole genome shotgun (WGS) entry which is preliminary data.</text>
</comment>
<accession>A0AAN6NE27</accession>
<feature type="transmembrane region" description="Helical" evidence="2">
    <location>
        <begin position="855"/>
        <end position="874"/>
    </location>
</feature>
<keyword evidence="2" id="KW-1133">Transmembrane helix</keyword>
<dbReference type="InterPro" id="IPR001173">
    <property type="entry name" value="Glyco_trans_2-like"/>
</dbReference>
<keyword evidence="2" id="KW-0812">Transmembrane</keyword>
<dbReference type="Pfam" id="PF13632">
    <property type="entry name" value="Glyco_trans_2_3"/>
    <property type="match status" value="1"/>
</dbReference>
<dbReference type="Gene3D" id="3.90.550.10">
    <property type="entry name" value="Spore Coat Polysaccharide Biosynthesis Protein SpsA, Chain A"/>
    <property type="match status" value="1"/>
</dbReference>
<dbReference type="PANTHER" id="PTHR35408">
    <property type="entry name" value="CHROMOSOME 15, WHOLE GENOME SHOTGUN SEQUENCE"/>
    <property type="match status" value="1"/>
</dbReference>
<feature type="compositionally biased region" description="Polar residues" evidence="1">
    <location>
        <begin position="177"/>
        <end position="188"/>
    </location>
</feature>
<evidence type="ECO:0000256" key="1">
    <source>
        <dbReference type="SAM" id="MobiDB-lite"/>
    </source>
</evidence>
<evidence type="ECO:0000256" key="2">
    <source>
        <dbReference type="SAM" id="Phobius"/>
    </source>
</evidence>
<feature type="compositionally biased region" description="Polar residues" evidence="1">
    <location>
        <begin position="65"/>
        <end position="83"/>
    </location>
</feature>
<dbReference type="PANTHER" id="PTHR35408:SF1">
    <property type="entry name" value="GLYCOSYLTRANSFERASE 2-LIKE DOMAIN-CONTAINING PROTEIN"/>
    <property type="match status" value="1"/>
</dbReference>
<feature type="transmembrane region" description="Helical" evidence="2">
    <location>
        <begin position="410"/>
        <end position="432"/>
    </location>
</feature>
<feature type="transmembrane region" description="Helical" evidence="2">
    <location>
        <begin position="894"/>
        <end position="915"/>
    </location>
</feature>
<protein>
    <submittedName>
        <fullName evidence="5">Glucans biosynthesis glucosyltransferase H</fullName>
    </submittedName>
</protein>
<feature type="transmembrane region" description="Helical" evidence="2">
    <location>
        <begin position="1020"/>
        <end position="1044"/>
    </location>
</feature>
<feature type="transmembrane region" description="Helical" evidence="2">
    <location>
        <begin position="935"/>
        <end position="954"/>
    </location>
</feature>
<name>A0AAN6NE27_9PEZI</name>
<evidence type="ECO:0000259" key="3">
    <source>
        <dbReference type="Pfam" id="PF13632"/>
    </source>
</evidence>
<evidence type="ECO:0000259" key="4">
    <source>
        <dbReference type="Pfam" id="PF25550"/>
    </source>
</evidence>
<dbReference type="SUPFAM" id="SSF53448">
    <property type="entry name" value="Nucleotide-diphospho-sugar transferases"/>
    <property type="match status" value="1"/>
</dbReference>
<organism evidence="5 6">
    <name type="scientific">Diplogelasinospora grovesii</name>
    <dbReference type="NCBI Taxonomy" id="303347"/>
    <lineage>
        <taxon>Eukaryota</taxon>
        <taxon>Fungi</taxon>
        <taxon>Dikarya</taxon>
        <taxon>Ascomycota</taxon>
        <taxon>Pezizomycotina</taxon>
        <taxon>Sordariomycetes</taxon>
        <taxon>Sordariomycetidae</taxon>
        <taxon>Sordariales</taxon>
        <taxon>Diplogelasinosporaceae</taxon>
        <taxon>Diplogelasinospora</taxon>
    </lineage>
</organism>
<feature type="compositionally biased region" description="Low complexity" evidence="1">
    <location>
        <begin position="35"/>
        <end position="51"/>
    </location>
</feature>
<keyword evidence="6" id="KW-1185">Reference proteome</keyword>
<dbReference type="EMBL" id="MU853761">
    <property type="protein sequence ID" value="KAK3944077.1"/>
    <property type="molecule type" value="Genomic_DNA"/>
</dbReference>
<dbReference type="Proteomes" id="UP001303473">
    <property type="component" value="Unassembled WGS sequence"/>
</dbReference>
<keyword evidence="2" id="KW-0472">Membrane</keyword>
<evidence type="ECO:0000313" key="6">
    <source>
        <dbReference type="Proteomes" id="UP001303473"/>
    </source>
</evidence>
<feature type="transmembrane region" description="Helical" evidence="2">
    <location>
        <begin position="444"/>
        <end position="465"/>
    </location>
</feature>
<evidence type="ECO:0000313" key="5">
    <source>
        <dbReference type="EMBL" id="KAK3944077.1"/>
    </source>
</evidence>
<gene>
    <name evidence="5" type="ORF">QBC46DRAFT_375249</name>
</gene>
<feature type="domain" description="DUF7928" evidence="4">
    <location>
        <begin position="210"/>
        <end position="374"/>
    </location>
</feature>
<feature type="compositionally biased region" description="Polar residues" evidence="1">
    <location>
        <begin position="131"/>
        <end position="142"/>
    </location>
</feature>
<sequence length="1046" mass="116752">MRAVRSYFAPITPDGEQSEKNVPRQGKGRVKDETATTATRETATASSSRTSGGRVWRSKVKPLSSLPSRTPQQSELQERQQPSAEPPGFLLQPPAPLLQSLPAVPTITASTTPSSTSSGSNIAASAPPPGLSTSNPGSTLSVPNAAHVRQPRSHSRSQSDSASIRSRHSKHHSRSSNPNGKESRSPSFRHSVFPAGDARNYSSEAIADLRNDMMVNWLYEQLLRKQYTTGMDPFEGVVLKKSRGNFTCCPPQMASLPEGCCSLLAMVSRMNVRCAMTVNTPVVRTLLDSISNRRRWTRMEMDYVPLPDGLRVQVLRTMADLPRGQLHHFAAFIEDARILVVWDDEPEKLLARAQNLEQRFMEIIWGSGGEGGEEEDENMNEKAVEVLELDPAQLEEALVREHRPIRLQSACMVAVTMALCLTCVGLGWRALVLETVVDGTFTRIALLAVAPVQIFVSLFFFQALVGNLFQIFGPISAVTSNSKYYSGKAPRRQRRKDGGALPHVTIQMPVYKEGLAAVIRPTVVSLKAAISTYEMQGGTANIFVNDDGMQLMDEEDAAQARRDFYDEHNIGWVGRPAHNPPKPNLEAGRETVFLRRGKFKKASNMNYALHVSNRVEDKLATVQRHARWTSEDEQAAYRGCLAAVLDEDGGRTWAEGNIRVGDYILLIDSDTRVPADCLLDAVSEMERSPDVALLQFASGVMNVGSSYFESGVTWFTNLIYSAITFAVASGDACPFVGHNALLRWAAIQDAASYTDEDGYEKYWSESHVSEDFDMALRLQVAGYSLRYAAYTGDGFKEGVSLTVYDELARWEKYAFGCNELLFHPLRFWPVRGPFTPLFRRFILARRIPLPKKLTICAYIGTYYAIAAAWSLSVANYFVTGWYYGLYDKYYLDSFAIYISIITVFTGLGNVALAVLRYRLGEKSLVGAFFENIKWIPMFTIFLGGISIHVSQAILCHFFEIDMVWGATAKEVERVHFATELVRILKRFKWTFVFCFACTGVMVAAYFFVPVQWRIDKFFSIYPLASIVISHFALPVLLNPALMMFTW</sequence>
<dbReference type="Pfam" id="PF25550">
    <property type="entry name" value="DUF7928"/>
    <property type="match status" value="1"/>
</dbReference>
<feature type="region of interest" description="Disordered" evidence="1">
    <location>
        <begin position="1"/>
        <end position="194"/>
    </location>
</feature>
<proteinExistence type="predicted"/>
<feature type="compositionally biased region" description="Basic residues" evidence="1">
    <location>
        <begin position="165"/>
        <end position="174"/>
    </location>
</feature>
<feature type="transmembrane region" description="Helical" evidence="2">
    <location>
        <begin position="989"/>
        <end position="1008"/>
    </location>
</feature>
<dbReference type="AlphaFoldDB" id="A0AAN6NE27"/>